<accession>A0AAJ4D537</accession>
<organism evidence="3 4">
    <name type="scientific">Bacillus glycinifermentans</name>
    <dbReference type="NCBI Taxonomy" id="1664069"/>
    <lineage>
        <taxon>Bacteria</taxon>
        <taxon>Bacillati</taxon>
        <taxon>Bacillota</taxon>
        <taxon>Bacilli</taxon>
        <taxon>Bacillales</taxon>
        <taxon>Bacillaceae</taxon>
        <taxon>Bacillus</taxon>
    </lineage>
</organism>
<dbReference type="Proteomes" id="UP000288675">
    <property type="component" value="Plasmid unnamed1"/>
</dbReference>
<evidence type="ECO:0000259" key="1">
    <source>
        <dbReference type="Pfam" id="PF10979"/>
    </source>
</evidence>
<dbReference type="GeneID" id="39505794"/>
<dbReference type="EMBL" id="CP035233">
    <property type="protein sequence ID" value="QAT68023.1"/>
    <property type="molecule type" value="Genomic_DNA"/>
</dbReference>
<feature type="domain" description="DUF2786" evidence="1">
    <location>
        <begin position="9"/>
        <end position="46"/>
    </location>
</feature>
<name>A0AAJ4D537_9BACI</name>
<dbReference type="AlphaFoldDB" id="A0AAJ4D537"/>
<dbReference type="InterPro" id="IPR055592">
    <property type="entry name" value="DUF7168"/>
</dbReference>
<sequence length="245" mass="28549">MKQARNESIIKKIKGLLAIANDNKNDEESQSAFLLAQKLMMKHDISAGDVTDTPEKEEITKGQATAYKRLFWWERTLAGIMAKNFKVEFYYSNRVLNGDQRRKSTIVFFGYESDVQLAKEMYVLAYDAIVLYANRFVDDYYKENFIERSIKKTRDLKNSYITGFLEGLKQKFNEQVSQLKEEYGLMVIKPKEVREAYKELSKTFGKPTKLRIPNIEEFAAYQRGHQDGNTIDYTKSTINDDVVTF</sequence>
<dbReference type="InterPro" id="IPR024498">
    <property type="entry name" value="DUF2786"/>
</dbReference>
<reference evidence="3 4" key="1">
    <citation type="submission" date="2019-01" db="EMBL/GenBank/DDBJ databases">
        <title>Genome sequence of Bacillus glycinifermentans SRCM103574.</title>
        <authorList>
            <person name="Kong H.-J."/>
            <person name="Jeong S.-Y."/>
            <person name="Jeong D.-Y."/>
        </authorList>
    </citation>
    <scope>NUCLEOTIDE SEQUENCE [LARGE SCALE GENOMIC DNA]</scope>
    <source>
        <strain evidence="3 4">SRCM103574</strain>
        <plasmid evidence="3 4">unnamed1</plasmid>
    </source>
</reference>
<geneLocation type="plasmid" evidence="3 4">
    <name>unnamed1</name>
</geneLocation>
<evidence type="ECO:0000313" key="4">
    <source>
        <dbReference type="Proteomes" id="UP000288675"/>
    </source>
</evidence>
<evidence type="ECO:0000313" key="3">
    <source>
        <dbReference type="EMBL" id="QAT68023.1"/>
    </source>
</evidence>
<proteinExistence type="predicted"/>
<protein>
    <submittedName>
        <fullName evidence="3">DUF2786 domain-containing protein</fullName>
    </submittedName>
</protein>
<dbReference type="Pfam" id="PF23771">
    <property type="entry name" value="DUF7168"/>
    <property type="match status" value="1"/>
</dbReference>
<dbReference type="Pfam" id="PF10979">
    <property type="entry name" value="DUF2786"/>
    <property type="match status" value="1"/>
</dbReference>
<dbReference type="RefSeq" id="WP_128748435.1">
    <property type="nucleotide sequence ID" value="NZ_CP035233.1"/>
</dbReference>
<feature type="domain" description="DUF7168" evidence="2">
    <location>
        <begin position="58"/>
        <end position="200"/>
    </location>
</feature>
<evidence type="ECO:0000259" key="2">
    <source>
        <dbReference type="Pfam" id="PF23771"/>
    </source>
</evidence>
<keyword evidence="3" id="KW-0614">Plasmid</keyword>
<gene>
    <name evidence="3" type="ORF">EQZ20_24430</name>
</gene>